<sequence>MDRFHELSAFVAVVEAGGFSAAARRLGDSQSAISKSVNALEKRLGVQLLQRSTRSVRLTEHGRQYYERTQPLLEEMAQADGEIMRTTLEISGPVRVAAAATFGRLHVLPLLPALLARYPGVRLDLQLADGVNDLLAEGIDLAIRVSPERHPDAVVKRITSSPLVCAGSRHYFAQHGVPATPQALAHHNCLIYKDMREWHFTGPQGRFSVPVSGNLSSNTVETILSAVQAGLGIGMFNRASLVESEQGAGQGRGRGTQQDAEIITVLDDFIDDTRDICLVWPRRRFIPARVRAVTEFFAEALAPRL</sequence>
<dbReference type="Pfam" id="PF00126">
    <property type="entry name" value="HTH_1"/>
    <property type="match status" value="1"/>
</dbReference>
<dbReference type="SUPFAM" id="SSF46785">
    <property type="entry name" value="Winged helix' DNA-binding domain"/>
    <property type="match status" value="1"/>
</dbReference>
<keyword evidence="4" id="KW-0804">Transcription</keyword>
<reference evidence="6 7" key="1">
    <citation type="journal article" date="2013" name="Front. Microbiol.">
        <title>The genome of the endophytic bacterium H. frisingense GSF30(T) identifies diverse strategies in the Herbaspirillum genus to interact with plants.</title>
        <authorList>
            <person name="Straub D."/>
            <person name="Rothballer M."/>
            <person name="Hartmann A."/>
            <person name="Ludewig U."/>
        </authorList>
    </citation>
    <scope>NUCLEOTIDE SEQUENCE [LARGE SCALE GENOMIC DNA]</scope>
    <source>
        <strain evidence="6 7">GSF30</strain>
    </source>
</reference>
<gene>
    <name evidence="6" type="ORF">HFRIS_021036</name>
</gene>
<keyword evidence="3" id="KW-0238">DNA-binding</keyword>
<dbReference type="AlphaFoldDB" id="A0AAI9IAU2"/>
<dbReference type="Gene3D" id="1.10.10.10">
    <property type="entry name" value="Winged helix-like DNA-binding domain superfamily/Winged helix DNA-binding domain"/>
    <property type="match status" value="1"/>
</dbReference>
<dbReference type="InterPro" id="IPR036388">
    <property type="entry name" value="WH-like_DNA-bd_sf"/>
</dbReference>
<dbReference type="PROSITE" id="PS50931">
    <property type="entry name" value="HTH_LYSR"/>
    <property type="match status" value="1"/>
</dbReference>
<evidence type="ECO:0000313" key="6">
    <source>
        <dbReference type="EMBL" id="EOA02748.1"/>
    </source>
</evidence>
<dbReference type="CDD" id="cd08422">
    <property type="entry name" value="PBP2_CrgA_like"/>
    <property type="match status" value="1"/>
</dbReference>
<evidence type="ECO:0000259" key="5">
    <source>
        <dbReference type="PROSITE" id="PS50931"/>
    </source>
</evidence>
<proteinExistence type="inferred from homology"/>
<evidence type="ECO:0000256" key="3">
    <source>
        <dbReference type="ARBA" id="ARBA00023125"/>
    </source>
</evidence>
<dbReference type="Pfam" id="PF03466">
    <property type="entry name" value="LysR_substrate"/>
    <property type="match status" value="1"/>
</dbReference>
<dbReference type="GO" id="GO:0003700">
    <property type="term" value="F:DNA-binding transcription factor activity"/>
    <property type="evidence" value="ECO:0007669"/>
    <property type="project" value="InterPro"/>
</dbReference>
<organism evidence="6 7">
    <name type="scientific">Herbaspirillum frisingense GSF30</name>
    <dbReference type="NCBI Taxonomy" id="864073"/>
    <lineage>
        <taxon>Bacteria</taxon>
        <taxon>Pseudomonadati</taxon>
        <taxon>Pseudomonadota</taxon>
        <taxon>Betaproteobacteria</taxon>
        <taxon>Burkholderiales</taxon>
        <taxon>Oxalobacteraceae</taxon>
        <taxon>Herbaspirillum</taxon>
    </lineage>
</organism>
<dbReference type="EMBL" id="AEEC02000040">
    <property type="protein sequence ID" value="EOA02748.1"/>
    <property type="molecule type" value="Genomic_DNA"/>
</dbReference>
<accession>A0AAI9IAU2</accession>
<comment type="similarity">
    <text evidence="1">Belongs to the LysR transcriptional regulatory family.</text>
</comment>
<dbReference type="InterPro" id="IPR036390">
    <property type="entry name" value="WH_DNA-bd_sf"/>
</dbReference>
<dbReference type="Gene3D" id="3.40.190.290">
    <property type="match status" value="1"/>
</dbReference>
<evidence type="ECO:0000313" key="7">
    <source>
        <dbReference type="Proteomes" id="UP000006772"/>
    </source>
</evidence>
<dbReference type="RefSeq" id="WP_006465001.1">
    <property type="nucleotide sequence ID" value="NZ_AEEC02000040.1"/>
</dbReference>
<protein>
    <submittedName>
        <fullName evidence="6">LysR family transcriptional regulator</fullName>
    </submittedName>
</protein>
<name>A0AAI9IAU2_9BURK</name>
<comment type="caution">
    <text evidence="6">The sequence shown here is derived from an EMBL/GenBank/DDBJ whole genome shotgun (WGS) entry which is preliminary data.</text>
</comment>
<evidence type="ECO:0000256" key="1">
    <source>
        <dbReference type="ARBA" id="ARBA00009437"/>
    </source>
</evidence>
<dbReference type="InterPro" id="IPR000847">
    <property type="entry name" value="LysR_HTH_N"/>
</dbReference>
<dbReference type="InterPro" id="IPR058163">
    <property type="entry name" value="LysR-type_TF_proteobact-type"/>
</dbReference>
<dbReference type="PRINTS" id="PR00039">
    <property type="entry name" value="HTHLYSR"/>
</dbReference>
<keyword evidence="2" id="KW-0805">Transcription regulation</keyword>
<dbReference type="Proteomes" id="UP000006772">
    <property type="component" value="Unassembled WGS sequence"/>
</dbReference>
<dbReference type="PANTHER" id="PTHR30537">
    <property type="entry name" value="HTH-TYPE TRANSCRIPTIONAL REGULATOR"/>
    <property type="match status" value="1"/>
</dbReference>
<dbReference type="SUPFAM" id="SSF53850">
    <property type="entry name" value="Periplasmic binding protein-like II"/>
    <property type="match status" value="1"/>
</dbReference>
<evidence type="ECO:0000256" key="4">
    <source>
        <dbReference type="ARBA" id="ARBA00023163"/>
    </source>
</evidence>
<feature type="domain" description="HTH lysR-type" evidence="5">
    <location>
        <begin position="1"/>
        <end position="59"/>
    </location>
</feature>
<dbReference type="GO" id="GO:0003677">
    <property type="term" value="F:DNA binding"/>
    <property type="evidence" value="ECO:0007669"/>
    <property type="project" value="UniProtKB-KW"/>
</dbReference>
<dbReference type="PANTHER" id="PTHR30537:SF5">
    <property type="entry name" value="HTH-TYPE TRANSCRIPTIONAL ACTIVATOR TTDR-RELATED"/>
    <property type="match status" value="1"/>
</dbReference>
<dbReference type="FunFam" id="1.10.10.10:FF:000001">
    <property type="entry name" value="LysR family transcriptional regulator"/>
    <property type="match status" value="1"/>
</dbReference>
<evidence type="ECO:0000256" key="2">
    <source>
        <dbReference type="ARBA" id="ARBA00023015"/>
    </source>
</evidence>
<dbReference type="InterPro" id="IPR005119">
    <property type="entry name" value="LysR_subst-bd"/>
</dbReference>